<dbReference type="Proteomes" id="UP000054558">
    <property type="component" value="Unassembled WGS sequence"/>
</dbReference>
<dbReference type="InterPro" id="IPR023005">
    <property type="entry name" value="Nucleoside_diP_kinase_AS"/>
</dbReference>
<dbReference type="PANTHER" id="PTHR43109">
    <property type="entry name" value="NUCLEOSIDE DIPHOSPHATE KINASE 7"/>
    <property type="match status" value="1"/>
</dbReference>
<dbReference type="FunFam" id="3.30.70.141:FF:000004">
    <property type="entry name" value="Nucleoside diphosphate kinase 7"/>
    <property type="match status" value="1"/>
</dbReference>
<dbReference type="Gene3D" id="2.30.29.170">
    <property type="match status" value="1"/>
</dbReference>
<protein>
    <recommendedName>
        <fullName evidence="13">Nucleoside diphosphate kinase</fullName>
        <ecNumber evidence="13">2.7.4.6</ecNumber>
    </recommendedName>
</protein>
<dbReference type="Gene3D" id="3.30.70.141">
    <property type="entry name" value="Nucleoside diphosphate kinase-like domain"/>
    <property type="match status" value="2"/>
</dbReference>
<feature type="binding site" evidence="11">
    <location>
        <position position="175"/>
    </location>
    <ligand>
        <name>ATP</name>
        <dbReference type="ChEBI" id="CHEBI:30616"/>
    </ligand>
</feature>
<dbReference type="PRINTS" id="PR01243">
    <property type="entry name" value="NUCDPKINASE"/>
</dbReference>
<feature type="binding site" evidence="11">
    <location>
        <position position="147"/>
    </location>
    <ligand>
        <name>ATP</name>
        <dbReference type="ChEBI" id="CHEBI:30616"/>
    </ligand>
</feature>
<dbReference type="InterPro" id="IPR006602">
    <property type="entry name" value="DM10_dom"/>
</dbReference>
<dbReference type="EMBL" id="DF236953">
    <property type="protein sequence ID" value="GAQ77823.1"/>
    <property type="molecule type" value="Genomic_DNA"/>
</dbReference>
<dbReference type="GO" id="GO:0004550">
    <property type="term" value="F:nucleoside diphosphate kinase activity"/>
    <property type="evidence" value="ECO:0007669"/>
    <property type="project" value="UniProtKB-EC"/>
</dbReference>
<comment type="catalytic activity">
    <reaction evidence="2">
        <text>a ribonucleoside 5'-diphosphate + ATP = a ribonucleoside 5'-triphosphate + ADP</text>
        <dbReference type="Rhea" id="RHEA:18113"/>
        <dbReference type="ChEBI" id="CHEBI:30616"/>
        <dbReference type="ChEBI" id="CHEBI:57930"/>
        <dbReference type="ChEBI" id="CHEBI:61557"/>
        <dbReference type="ChEBI" id="CHEBI:456216"/>
        <dbReference type="EC" id="2.7.4.6"/>
    </reaction>
</comment>
<keyword evidence="16" id="KW-1185">Reference proteome</keyword>
<keyword evidence="7" id="KW-0206">Cytoskeleton</keyword>
<dbReference type="Pfam" id="PF25364">
    <property type="entry name" value="PH_NDK7_N"/>
    <property type="match status" value="1"/>
</dbReference>
<comment type="subcellular location">
    <subcellularLocation>
        <location evidence="3">Cell projection</location>
        <location evidence="3">Cilium</location>
    </subcellularLocation>
    <subcellularLocation>
        <location evidence="4">Cytoplasm</location>
        <location evidence="4">Cytoskeleton</location>
    </subcellularLocation>
</comment>
<keyword evidence="6" id="KW-0378">Hydrolase</keyword>
<dbReference type="GO" id="GO:0006241">
    <property type="term" value="P:CTP biosynthetic process"/>
    <property type="evidence" value="ECO:0007669"/>
    <property type="project" value="InterPro"/>
</dbReference>
<evidence type="ECO:0000256" key="10">
    <source>
        <dbReference type="PIRSR" id="PIRSR036503-51"/>
    </source>
</evidence>
<dbReference type="EC" id="2.7.4.6" evidence="13"/>
<keyword evidence="10 13" id="KW-0067">ATP-binding</keyword>
<keyword evidence="10 13" id="KW-0547">Nucleotide-binding</keyword>
<comment type="catalytic activity">
    <reaction evidence="1 13">
        <text>a 2'-deoxyribonucleoside 5'-diphosphate + ATP = a 2'-deoxyribonucleoside 5'-triphosphate + ADP</text>
        <dbReference type="Rhea" id="RHEA:44640"/>
        <dbReference type="ChEBI" id="CHEBI:30616"/>
        <dbReference type="ChEBI" id="CHEBI:61560"/>
        <dbReference type="ChEBI" id="CHEBI:73316"/>
        <dbReference type="ChEBI" id="CHEBI:456216"/>
        <dbReference type="EC" id="2.7.4.6"/>
    </reaction>
</comment>
<comment type="similarity">
    <text evidence="11 12">Belongs to the NDK family.</text>
</comment>
<dbReference type="GO" id="GO:0005524">
    <property type="term" value="F:ATP binding"/>
    <property type="evidence" value="ECO:0007669"/>
    <property type="project" value="UniProtKB-KW"/>
</dbReference>
<evidence type="ECO:0000259" key="14">
    <source>
        <dbReference type="PROSITE" id="PS51336"/>
    </source>
</evidence>
<dbReference type="PANTHER" id="PTHR43109:SF2">
    <property type="entry name" value="NUCLEOSIDE DIPHOSPHATE KINASE 7"/>
    <property type="match status" value="1"/>
</dbReference>
<dbReference type="GO" id="GO:0016787">
    <property type="term" value="F:hydrolase activity"/>
    <property type="evidence" value="ECO:0007669"/>
    <property type="project" value="UniProtKB-KW"/>
</dbReference>
<evidence type="ECO:0000256" key="11">
    <source>
        <dbReference type="PROSITE-ProRule" id="PRU00706"/>
    </source>
</evidence>
<dbReference type="STRING" id="105231.A0A1Y1HIV6"/>
<accession>A0A1Y1HIV6</accession>
<dbReference type="PIRSF" id="PIRSF036503">
    <property type="entry name" value="NDK7"/>
    <property type="match status" value="1"/>
</dbReference>
<dbReference type="InterPro" id="IPR001564">
    <property type="entry name" value="Nucleoside_diP_kinase"/>
</dbReference>
<dbReference type="GO" id="GO:0005879">
    <property type="term" value="C:axonemal microtubule"/>
    <property type="evidence" value="ECO:0000318"/>
    <property type="project" value="GO_Central"/>
</dbReference>
<dbReference type="InterPro" id="IPR036850">
    <property type="entry name" value="NDK-like_dom_sf"/>
</dbReference>
<dbReference type="SMART" id="SM00676">
    <property type="entry name" value="DM10"/>
    <property type="match status" value="1"/>
</dbReference>
<dbReference type="PROSITE" id="PS00469">
    <property type="entry name" value="NDPK"/>
    <property type="match status" value="1"/>
</dbReference>
<evidence type="ECO:0000256" key="9">
    <source>
        <dbReference type="PIRSR" id="PIRSR036503-50"/>
    </source>
</evidence>
<feature type="domain" description="DM10" evidence="14">
    <location>
        <begin position="5"/>
        <end position="93"/>
    </location>
</feature>
<evidence type="ECO:0000256" key="7">
    <source>
        <dbReference type="ARBA" id="ARBA00023212"/>
    </source>
</evidence>
<dbReference type="SUPFAM" id="SSF54919">
    <property type="entry name" value="Nucleoside diphosphate kinase, NDK"/>
    <property type="match status" value="2"/>
</dbReference>
<dbReference type="AlphaFoldDB" id="A0A1Y1HIV6"/>
<feature type="binding site" evidence="11">
    <location>
        <position position="101"/>
    </location>
    <ligand>
        <name>ATP</name>
        <dbReference type="ChEBI" id="CHEBI:30616"/>
    </ligand>
</feature>
<evidence type="ECO:0000256" key="6">
    <source>
        <dbReference type="ARBA" id="ARBA00022801"/>
    </source>
</evidence>
<dbReference type="PROSITE" id="PS51336">
    <property type="entry name" value="DM10"/>
    <property type="match status" value="1"/>
</dbReference>
<reference evidence="15 16" key="1">
    <citation type="journal article" date="2014" name="Nat. Commun.">
        <title>Klebsormidium flaccidum genome reveals primary factors for plant terrestrial adaptation.</title>
        <authorList>
            <person name="Hori K."/>
            <person name="Maruyama F."/>
            <person name="Fujisawa T."/>
            <person name="Togashi T."/>
            <person name="Yamamoto N."/>
            <person name="Seo M."/>
            <person name="Sato S."/>
            <person name="Yamada T."/>
            <person name="Mori H."/>
            <person name="Tajima N."/>
            <person name="Moriyama T."/>
            <person name="Ikeuchi M."/>
            <person name="Watanabe M."/>
            <person name="Wada H."/>
            <person name="Kobayashi K."/>
            <person name="Saito M."/>
            <person name="Masuda T."/>
            <person name="Sasaki-Sekimoto Y."/>
            <person name="Mashiguchi K."/>
            <person name="Awai K."/>
            <person name="Shimojima M."/>
            <person name="Masuda S."/>
            <person name="Iwai M."/>
            <person name="Nobusawa T."/>
            <person name="Narise T."/>
            <person name="Kondo S."/>
            <person name="Saito H."/>
            <person name="Sato R."/>
            <person name="Murakawa M."/>
            <person name="Ihara Y."/>
            <person name="Oshima-Yamada Y."/>
            <person name="Ohtaka K."/>
            <person name="Satoh M."/>
            <person name="Sonobe K."/>
            <person name="Ishii M."/>
            <person name="Ohtani R."/>
            <person name="Kanamori-Sato M."/>
            <person name="Honoki R."/>
            <person name="Miyazaki D."/>
            <person name="Mochizuki H."/>
            <person name="Umetsu J."/>
            <person name="Higashi K."/>
            <person name="Shibata D."/>
            <person name="Kamiya Y."/>
            <person name="Sato N."/>
            <person name="Nakamura Y."/>
            <person name="Tabata S."/>
            <person name="Ida S."/>
            <person name="Kurokawa K."/>
            <person name="Ohta H."/>
        </authorList>
    </citation>
    <scope>NUCLEOTIDE SEQUENCE [LARGE SCALE GENOMIC DNA]</scope>
    <source>
        <strain evidence="15 16">NIES-2285</strain>
    </source>
</reference>
<dbReference type="Pfam" id="PF00334">
    <property type="entry name" value="NDK"/>
    <property type="match status" value="2"/>
</dbReference>
<keyword evidence="5" id="KW-0963">Cytoplasm</keyword>
<dbReference type="GO" id="GO:0006183">
    <property type="term" value="P:GTP biosynthetic process"/>
    <property type="evidence" value="ECO:0007669"/>
    <property type="project" value="InterPro"/>
</dbReference>
<gene>
    <name evidence="15" type="ORF">KFL_000040250</name>
</gene>
<evidence type="ECO:0000256" key="12">
    <source>
        <dbReference type="RuleBase" id="RU004011"/>
    </source>
</evidence>
<keyword evidence="8" id="KW-0966">Cell projection</keyword>
<evidence type="ECO:0000256" key="5">
    <source>
        <dbReference type="ARBA" id="ARBA00022490"/>
    </source>
</evidence>
<evidence type="ECO:0000256" key="8">
    <source>
        <dbReference type="ARBA" id="ARBA00023273"/>
    </source>
</evidence>
<evidence type="ECO:0000256" key="4">
    <source>
        <dbReference type="ARBA" id="ARBA00004245"/>
    </source>
</evidence>
<evidence type="ECO:0000256" key="13">
    <source>
        <dbReference type="RuleBase" id="RU004013"/>
    </source>
</evidence>
<dbReference type="GO" id="GO:0006228">
    <property type="term" value="P:UTP biosynthetic process"/>
    <property type="evidence" value="ECO:0007669"/>
    <property type="project" value="InterPro"/>
</dbReference>
<feature type="binding site" evidence="11">
    <location>
        <position position="205"/>
    </location>
    <ligand>
        <name>ATP</name>
        <dbReference type="ChEBI" id="CHEBI:30616"/>
    </ligand>
</feature>
<dbReference type="InterPro" id="IPR037993">
    <property type="entry name" value="NDPk7B"/>
</dbReference>
<dbReference type="FunFam" id="3.30.70.141:FF:000010">
    <property type="entry name" value="Nucleoside diphosphate kinase 7"/>
    <property type="match status" value="1"/>
</dbReference>
<dbReference type="InterPro" id="IPR034907">
    <property type="entry name" value="NDK-like_dom"/>
</dbReference>
<dbReference type="CDD" id="cd04412">
    <property type="entry name" value="NDPk7B"/>
    <property type="match status" value="1"/>
</dbReference>
<feature type="active site" description="Pros-phosphohistidine intermediate" evidence="11">
    <location>
        <position position="357"/>
    </location>
</feature>
<comment type="caution">
    <text evidence="11">Lacks conserved residue(s) required for the propagation of feature annotation.</text>
</comment>
<evidence type="ECO:0000313" key="16">
    <source>
        <dbReference type="Proteomes" id="UP000054558"/>
    </source>
</evidence>
<organism evidence="15 16">
    <name type="scientific">Klebsormidium nitens</name>
    <name type="common">Green alga</name>
    <name type="synonym">Ulothrix nitens</name>
    <dbReference type="NCBI Taxonomy" id="105231"/>
    <lineage>
        <taxon>Eukaryota</taxon>
        <taxon>Viridiplantae</taxon>
        <taxon>Streptophyta</taxon>
        <taxon>Klebsormidiophyceae</taxon>
        <taxon>Klebsormidiales</taxon>
        <taxon>Klebsormidiaceae</taxon>
        <taxon>Klebsormidium</taxon>
    </lineage>
</organism>
<dbReference type="SMART" id="SM00562">
    <property type="entry name" value="NDK"/>
    <property type="match status" value="2"/>
</dbReference>
<keyword evidence="13 15" id="KW-0418">Kinase</keyword>
<evidence type="ECO:0000256" key="2">
    <source>
        <dbReference type="ARBA" id="ARBA00000937"/>
    </source>
</evidence>
<proteinExistence type="inferred from homology"/>
<evidence type="ECO:0000313" key="15">
    <source>
        <dbReference type="EMBL" id="GAQ77823.1"/>
    </source>
</evidence>
<dbReference type="OMA" id="VCMCLEI"/>
<evidence type="ECO:0000256" key="1">
    <source>
        <dbReference type="ARBA" id="ARBA00000082"/>
    </source>
</evidence>
<name>A0A1Y1HIV6_KLENI</name>
<feature type="active site" description="Pros-phosphohistidine intermediate" evidence="9 11">
    <location>
        <position position="208"/>
    </location>
</feature>
<dbReference type="PROSITE" id="PS51374">
    <property type="entry name" value="NDPK_LIKE"/>
    <property type="match status" value="2"/>
</dbReference>
<feature type="binding site" evidence="11">
    <location>
        <position position="181"/>
    </location>
    <ligand>
        <name>ATP</name>
        <dbReference type="ChEBI" id="CHEBI:30616"/>
    </ligand>
</feature>
<feature type="binding site" evidence="11">
    <location>
        <position position="195"/>
    </location>
    <ligand>
        <name>ATP</name>
        <dbReference type="ChEBI" id="CHEBI:30616"/>
    </ligand>
</feature>
<keyword evidence="13" id="KW-0808">Transferase</keyword>
<dbReference type="InterPro" id="IPR057579">
    <property type="entry name" value="DM10_NDK7"/>
</dbReference>
<dbReference type="OrthoDB" id="2162449at2759"/>
<dbReference type="InterPro" id="IPR011410">
    <property type="entry name" value="NDPK7"/>
</dbReference>
<evidence type="ECO:0000256" key="3">
    <source>
        <dbReference type="ARBA" id="ARBA00004138"/>
    </source>
</evidence>
<sequence length="378" mass="42561">MVDSNMDHLAFIVHWLDVQAGVTWKYQLTYHASDKSLEMYDIKNRRTFLKRTEYPSVKPEHLYIGSIITVYSRQLHLMDYADEHTRKKLDQKRETTLAMIKPDAIEHIGKILNAIYGSGFLIKRMKMCHLSLTEAQQFYAVHQARPFFRTLTEFMSSGRVFAMELVTENAIAKWRKLIGPTNSDTARAEDPDSLRANFGTDNTMNACHGSDAPETAKQEVSFFFDRADVGRCAQLRDCSLAIVKPHAVTAGHAGAIIDQIAAHFEITALQQHILDQANAVEFLEVYKGVVPEYNGLVDELKSGPLIALEVTSRDGSPDVVQELREFCGPADPEIGKVLRPQSLRAQFGIDKVKNAVHCTDLPEDGPLESNFFFDILLS</sequence>